<dbReference type="AlphaFoldDB" id="A0A445CEA1"/>
<sequence>MHIPPMRVHHKLLKELANSFNLDKNTFETPYGSFRIKPSTIGAVLGLNASGDLFPEKVSYKKLFEEDFHPLYSDGVLVSHNNKQNLSCAPNSNF</sequence>
<name>A0A445CEA1_ARAHY</name>
<keyword evidence="2" id="KW-1185">Reference proteome</keyword>
<reference evidence="1 2" key="1">
    <citation type="submission" date="2019-01" db="EMBL/GenBank/DDBJ databases">
        <title>Sequencing of cultivated peanut Arachis hypogaea provides insights into genome evolution and oil improvement.</title>
        <authorList>
            <person name="Chen X."/>
        </authorList>
    </citation>
    <scope>NUCLEOTIDE SEQUENCE [LARGE SCALE GENOMIC DNA]</scope>
    <source>
        <strain evidence="2">cv. Fuhuasheng</strain>
        <tissue evidence="1">Leaves</tissue>
    </source>
</reference>
<dbReference type="EMBL" id="SDMP01000007">
    <property type="protein sequence ID" value="RYR49229.1"/>
    <property type="molecule type" value="Genomic_DNA"/>
</dbReference>
<evidence type="ECO:0000313" key="1">
    <source>
        <dbReference type="EMBL" id="RYR49229.1"/>
    </source>
</evidence>
<accession>A0A445CEA1</accession>
<gene>
    <name evidence="1" type="ORF">Ahy_A07g035575</name>
</gene>
<protein>
    <submittedName>
        <fullName evidence="1">Uncharacterized protein</fullName>
    </submittedName>
</protein>
<organism evidence="1 2">
    <name type="scientific">Arachis hypogaea</name>
    <name type="common">Peanut</name>
    <dbReference type="NCBI Taxonomy" id="3818"/>
    <lineage>
        <taxon>Eukaryota</taxon>
        <taxon>Viridiplantae</taxon>
        <taxon>Streptophyta</taxon>
        <taxon>Embryophyta</taxon>
        <taxon>Tracheophyta</taxon>
        <taxon>Spermatophyta</taxon>
        <taxon>Magnoliopsida</taxon>
        <taxon>eudicotyledons</taxon>
        <taxon>Gunneridae</taxon>
        <taxon>Pentapetalae</taxon>
        <taxon>rosids</taxon>
        <taxon>fabids</taxon>
        <taxon>Fabales</taxon>
        <taxon>Fabaceae</taxon>
        <taxon>Papilionoideae</taxon>
        <taxon>50 kb inversion clade</taxon>
        <taxon>dalbergioids sensu lato</taxon>
        <taxon>Dalbergieae</taxon>
        <taxon>Pterocarpus clade</taxon>
        <taxon>Arachis</taxon>
    </lineage>
</organism>
<evidence type="ECO:0000313" key="2">
    <source>
        <dbReference type="Proteomes" id="UP000289738"/>
    </source>
</evidence>
<proteinExistence type="predicted"/>
<comment type="caution">
    <text evidence="1">The sequence shown here is derived from an EMBL/GenBank/DDBJ whole genome shotgun (WGS) entry which is preliminary data.</text>
</comment>
<dbReference type="Proteomes" id="UP000289738">
    <property type="component" value="Chromosome A07"/>
</dbReference>